<keyword evidence="3" id="KW-1185">Reference proteome</keyword>
<gene>
    <name evidence="2" type="ORF">OS145_08963</name>
</gene>
<proteinExistence type="predicted"/>
<dbReference type="InterPro" id="IPR051044">
    <property type="entry name" value="MAG_DAG_Lipase"/>
</dbReference>
<dbReference type="Pfam" id="PF12146">
    <property type="entry name" value="Hydrolase_4"/>
    <property type="match status" value="1"/>
</dbReference>
<comment type="caution">
    <text evidence="2">The sequence shown here is derived from an EMBL/GenBank/DDBJ whole genome shotgun (WGS) entry which is preliminary data.</text>
</comment>
<organism evidence="2 3">
    <name type="scientific">Idiomarina baltica OS145</name>
    <dbReference type="NCBI Taxonomy" id="314276"/>
    <lineage>
        <taxon>Bacteria</taxon>
        <taxon>Pseudomonadati</taxon>
        <taxon>Pseudomonadota</taxon>
        <taxon>Gammaproteobacteria</taxon>
        <taxon>Alteromonadales</taxon>
        <taxon>Idiomarinaceae</taxon>
        <taxon>Idiomarina</taxon>
    </lineage>
</organism>
<dbReference type="InterPro" id="IPR022742">
    <property type="entry name" value="Hydrolase_4"/>
</dbReference>
<accession>A0ABP2CRV8</accession>
<dbReference type="Gene3D" id="3.40.50.1820">
    <property type="entry name" value="alpha/beta hydrolase"/>
    <property type="match status" value="1"/>
</dbReference>
<dbReference type="EMBL" id="AAMX01000004">
    <property type="protein sequence ID" value="EAQ32589.1"/>
    <property type="molecule type" value="Genomic_DNA"/>
</dbReference>
<evidence type="ECO:0000313" key="3">
    <source>
        <dbReference type="Proteomes" id="UP000016543"/>
    </source>
</evidence>
<dbReference type="RefSeq" id="WP_006954562.1">
    <property type="nucleotide sequence ID" value="NZ_CH672403.1"/>
</dbReference>
<dbReference type="SUPFAM" id="SSF53474">
    <property type="entry name" value="alpha/beta-Hydrolases"/>
    <property type="match status" value="1"/>
</dbReference>
<sequence length="328" mass="36996">MIRPADNEPQWLEFYHQHIAPFWADSVEHIYLDAADGLRLFYAYHKVSDTAPLLVISTGRIEAAIKYQEVIWELAQQGISCAVIDHRGQGLSERMTKNSHQGHVANFRDFIDDFSVFMNHIDERFPKASRYALGHSMGGAILSWACCEQDFKFKHLFLTAPMFGIRTAGIPAAIARAIAGAGRWLNETVAPDNPWYFLGMKDYIAIPFAENVLTHSEQRYQVFREAYESEPRVKLGGPTFAWLHEALTTCKQLQGMGSQLKVTATLFNAGADVVVSKKAQQRFANNAGANVEFRSIKGAKHELMMESDVYRQPIMDSIYARLKSSDAQ</sequence>
<feature type="domain" description="Serine aminopeptidase S33" evidence="1">
    <location>
        <begin position="53"/>
        <end position="308"/>
    </location>
</feature>
<name>A0ABP2CRV8_9GAMM</name>
<dbReference type="InterPro" id="IPR029058">
    <property type="entry name" value="AB_hydrolase_fold"/>
</dbReference>
<dbReference type="Proteomes" id="UP000016543">
    <property type="component" value="Unassembled WGS sequence"/>
</dbReference>
<evidence type="ECO:0000259" key="1">
    <source>
        <dbReference type="Pfam" id="PF12146"/>
    </source>
</evidence>
<protein>
    <submittedName>
        <fullName evidence="2">Lysophospholipase</fullName>
    </submittedName>
</protein>
<dbReference type="PANTHER" id="PTHR11614">
    <property type="entry name" value="PHOSPHOLIPASE-RELATED"/>
    <property type="match status" value="1"/>
</dbReference>
<evidence type="ECO:0000313" key="2">
    <source>
        <dbReference type="EMBL" id="EAQ32589.1"/>
    </source>
</evidence>
<reference evidence="2 3" key="1">
    <citation type="submission" date="2006-01" db="EMBL/GenBank/DDBJ databases">
        <authorList>
            <person name="Brettar I."/>
            <person name="Hofle M."/>
            <person name="Ferriera S."/>
            <person name="Johnson J."/>
            <person name="Kravitz S."/>
            <person name="Halpern A."/>
            <person name="Remington K."/>
            <person name="Beeson K."/>
            <person name="Tran B."/>
            <person name="Rogers Y.-H."/>
            <person name="Friedman R."/>
            <person name="Venter J.C."/>
        </authorList>
    </citation>
    <scope>NUCLEOTIDE SEQUENCE [LARGE SCALE GENOMIC DNA]</scope>
    <source>
        <strain evidence="2 3">OS145</strain>
    </source>
</reference>